<dbReference type="EMBL" id="JAMPKK010000016">
    <property type="protein sequence ID" value="MEP0864732.1"/>
    <property type="molecule type" value="Genomic_DNA"/>
</dbReference>
<organism evidence="4 5">
    <name type="scientific">Funiculus sociatus GB2-A5</name>
    <dbReference type="NCBI Taxonomy" id="2933946"/>
    <lineage>
        <taxon>Bacteria</taxon>
        <taxon>Bacillati</taxon>
        <taxon>Cyanobacteriota</taxon>
        <taxon>Cyanophyceae</taxon>
        <taxon>Coleofasciculales</taxon>
        <taxon>Coleofasciculaceae</taxon>
        <taxon>Funiculus</taxon>
    </lineage>
</organism>
<comment type="caution">
    <text evidence="4">The sequence shown here is derived from an EMBL/GenBank/DDBJ whole genome shotgun (WGS) entry which is preliminary data.</text>
</comment>
<sequence length="205" mass="23022">MSNPTTRSPMQTAHFPEQSSHPSTAYRPSVPISVYKELSAELQAAQAMLDSLNTQNQQLAQENQQLRQEIEKVAQVSLHAQHVVDSLSTGNRVDFIPPLVEPEVRTRESEKSPKRRSQPRPPRPAGVERSVEVLPSPPKPEPISSTFPENLVIEHEEGRYRRPTPPERSPDVSGWWLLLVIFLIVATAFGTGFLIVRPLLNNNSR</sequence>
<proteinExistence type="predicted"/>
<dbReference type="RefSeq" id="WP_199295104.1">
    <property type="nucleotide sequence ID" value="NZ_JAMPKK010000016.1"/>
</dbReference>
<keyword evidence="3" id="KW-1133">Transmembrane helix</keyword>
<evidence type="ECO:0000256" key="2">
    <source>
        <dbReference type="SAM" id="MobiDB-lite"/>
    </source>
</evidence>
<keyword evidence="1" id="KW-0175">Coiled coil</keyword>
<dbReference type="Proteomes" id="UP001442494">
    <property type="component" value="Unassembled WGS sequence"/>
</dbReference>
<protein>
    <submittedName>
        <fullName evidence="4">DUF3450 domain-containing protein</fullName>
    </submittedName>
</protein>
<accession>A0ABV0JMV1</accession>
<feature type="transmembrane region" description="Helical" evidence="3">
    <location>
        <begin position="175"/>
        <end position="196"/>
    </location>
</feature>
<keyword evidence="5" id="KW-1185">Reference proteome</keyword>
<feature type="compositionally biased region" description="Basic and acidic residues" evidence="2">
    <location>
        <begin position="102"/>
        <end position="112"/>
    </location>
</feature>
<keyword evidence="3" id="KW-0812">Transmembrane</keyword>
<evidence type="ECO:0000313" key="4">
    <source>
        <dbReference type="EMBL" id="MEP0864732.1"/>
    </source>
</evidence>
<keyword evidence="3" id="KW-0472">Membrane</keyword>
<evidence type="ECO:0000313" key="5">
    <source>
        <dbReference type="Proteomes" id="UP001442494"/>
    </source>
</evidence>
<gene>
    <name evidence="4" type="ORF">NDI37_09640</name>
</gene>
<evidence type="ECO:0000256" key="1">
    <source>
        <dbReference type="SAM" id="Coils"/>
    </source>
</evidence>
<feature type="region of interest" description="Disordered" evidence="2">
    <location>
        <begin position="1"/>
        <end position="28"/>
    </location>
</feature>
<feature type="coiled-coil region" evidence="1">
    <location>
        <begin position="35"/>
        <end position="76"/>
    </location>
</feature>
<evidence type="ECO:0000256" key="3">
    <source>
        <dbReference type="SAM" id="Phobius"/>
    </source>
</evidence>
<feature type="region of interest" description="Disordered" evidence="2">
    <location>
        <begin position="98"/>
        <end position="146"/>
    </location>
</feature>
<name>A0ABV0JMV1_9CYAN</name>
<feature type="compositionally biased region" description="Polar residues" evidence="2">
    <location>
        <begin position="1"/>
        <end position="23"/>
    </location>
</feature>
<reference evidence="4 5" key="1">
    <citation type="submission" date="2022-04" db="EMBL/GenBank/DDBJ databases">
        <title>Positive selection, recombination, and allopatry shape intraspecific diversity of widespread and dominant cyanobacteria.</title>
        <authorList>
            <person name="Wei J."/>
            <person name="Shu W."/>
            <person name="Hu C."/>
        </authorList>
    </citation>
    <scope>NUCLEOTIDE SEQUENCE [LARGE SCALE GENOMIC DNA]</scope>
    <source>
        <strain evidence="4 5">GB2-A5</strain>
    </source>
</reference>